<dbReference type="Pfam" id="PF10225">
    <property type="entry name" value="NEMP"/>
    <property type="match status" value="1"/>
</dbReference>
<evidence type="ECO:0000313" key="10">
    <source>
        <dbReference type="EMBL" id="TRY79453.1"/>
    </source>
</evidence>
<feature type="transmembrane region" description="Helical" evidence="8">
    <location>
        <begin position="169"/>
        <end position="191"/>
    </location>
</feature>
<evidence type="ECO:0000256" key="7">
    <source>
        <dbReference type="ARBA" id="ARBA00023242"/>
    </source>
</evidence>
<keyword evidence="7" id="KW-0539">Nucleus</keyword>
<reference evidence="10 11" key="1">
    <citation type="journal article" date="2018" name="Nat. Ecol. Evol.">
        <title>Genomic signatures of mitonuclear coevolution across populations of Tigriopus californicus.</title>
        <authorList>
            <person name="Barreto F.S."/>
            <person name="Watson E.T."/>
            <person name="Lima T.G."/>
            <person name="Willett C.S."/>
            <person name="Edmands S."/>
            <person name="Li W."/>
            <person name="Burton R.S."/>
        </authorList>
    </citation>
    <scope>NUCLEOTIDE SEQUENCE [LARGE SCALE GENOMIC DNA]</scope>
    <source>
        <strain evidence="10 11">San Diego</strain>
    </source>
</reference>
<keyword evidence="11" id="KW-1185">Reference proteome</keyword>
<name>A0A553PP46_TIGCA</name>
<evidence type="ECO:0000256" key="5">
    <source>
        <dbReference type="ARBA" id="ARBA00022989"/>
    </source>
</evidence>
<dbReference type="Proteomes" id="UP000318571">
    <property type="component" value="Chromosome 6"/>
</dbReference>
<evidence type="ECO:0000256" key="4">
    <source>
        <dbReference type="ARBA" id="ARBA00022729"/>
    </source>
</evidence>
<evidence type="ECO:0000256" key="8">
    <source>
        <dbReference type="SAM" id="Phobius"/>
    </source>
</evidence>
<dbReference type="EMBL" id="VCGU01000002">
    <property type="protein sequence ID" value="TRY79453.1"/>
    <property type="molecule type" value="Genomic_DNA"/>
</dbReference>
<keyword evidence="4 9" id="KW-0732">Signal</keyword>
<feature type="transmembrane region" description="Helical" evidence="8">
    <location>
        <begin position="282"/>
        <end position="301"/>
    </location>
</feature>
<comment type="subcellular location">
    <subcellularLocation>
        <location evidence="1">Nucleus inner membrane</location>
        <topology evidence="1">Multi-pass membrane protein</topology>
        <orientation evidence="1">Nucleoplasmic side</orientation>
    </subcellularLocation>
</comment>
<accession>A0A553PP46</accession>
<protein>
    <recommendedName>
        <fullName evidence="12">Nuclear envelope integral membrane protein 1</fullName>
    </recommendedName>
</protein>
<gene>
    <name evidence="10" type="ORF">TCAL_09788</name>
</gene>
<sequence>MGFTRIPWWGVFLSLGLRAPPIQGQLDHSVVHLLQDKGDVHLMPESQYEGFEIFCHKGTAPSLAQFWSSTVLRLHINTDEYTLFTADNASSVRELYSGHSWPYAALNTLPWKVKDLKVNPFQQSCVGVLTKANYQMILQLYRVNYWQVVMTIAGIALFVYAPRLCRNVFFHYTTGIGAGILLSLLVITFFIQRKIRTGWMGWILGIYSLSIYFLTTLWYNFKTYLMEQHLFVLGYFVITGIASFAICYRMGPVENPRTLNLIQWCLQGFALMLIYLSSYYQAASLSLALVFLTWASIPDIIKSKTRSWYRKRFFPPKVRLLKESEYMDQARVETKKALDDLREFCRSPDCDAWKLTRRLKSPNRFAEFVEGSPHLTEDEVMDYSHAEFDELNVSSLTDDEEDLATMNLAGAMETDDEG</sequence>
<proteinExistence type="inferred from homology"/>
<evidence type="ECO:0000256" key="6">
    <source>
        <dbReference type="ARBA" id="ARBA00023136"/>
    </source>
</evidence>
<evidence type="ECO:0000313" key="11">
    <source>
        <dbReference type="Proteomes" id="UP000318571"/>
    </source>
</evidence>
<evidence type="ECO:0000256" key="1">
    <source>
        <dbReference type="ARBA" id="ARBA00004575"/>
    </source>
</evidence>
<organism evidence="10 11">
    <name type="scientific">Tigriopus californicus</name>
    <name type="common">Marine copepod</name>
    <dbReference type="NCBI Taxonomy" id="6832"/>
    <lineage>
        <taxon>Eukaryota</taxon>
        <taxon>Metazoa</taxon>
        <taxon>Ecdysozoa</taxon>
        <taxon>Arthropoda</taxon>
        <taxon>Crustacea</taxon>
        <taxon>Multicrustacea</taxon>
        <taxon>Hexanauplia</taxon>
        <taxon>Copepoda</taxon>
        <taxon>Harpacticoida</taxon>
        <taxon>Harpacticidae</taxon>
        <taxon>Tigriopus</taxon>
    </lineage>
</organism>
<keyword evidence="5 8" id="KW-1133">Transmembrane helix</keyword>
<feature type="transmembrane region" description="Helical" evidence="8">
    <location>
        <begin position="198"/>
        <end position="219"/>
    </location>
</feature>
<dbReference type="OMA" id="SPECKQW"/>
<evidence type="ECO:0000256" key="3">
    <source>
        <dbReference type="ARBA" id="ARBA00022692"/>
    </source>
</evidence>
<keyword evidence="3 8" id="KW-0812">Transmembrane</keyword>
<dbReference type="AlphaFoldDB" id="A0A553PP46"/>
<feature type="signal peptide" evidence="9">
    <location>
        <begin position="1"/>
        <end position="24"/>
    </location>
</feature>
<dbReference type="PANTHER" id="PTHR13598">
    <property type="entry name" value="AT07567P-RELATED"/>
    <property type="match status" value="1"/>
</dbReference>
<evidence type="ECO:0000256" key="9">
    <source>
        <dbReference type="SAM" id="SignalP"/>
    </source>
</evidence>
<comment type="caution">
    <text evidence="10">The sequence shown here is derived from an EMBL/GenBank/DDBJ whole genome shotgun (WGS) entry which is preliminary data.</text>
</comment>
<keyword evidence="6 8" id="KW-0472">Membrane</keyword>
<feature type="transmembrane region" description="Helical" evidence="8">
    <location>
        <begin position="143"/>
        <end position="163"/>
    </location>
</feature>
<dbReference type="GO" id="GO:0005637">
    <property type="term" value="C:nuclear inner membrane"/>
    <property type="evidence" value="ECO:0007669"/>
    <property type="project" value="UniProtKB-SubCell"/>
</dbReference>
<dbReference type="OrthoDB" id="509138at2759"/>
<feature type="transmembrane region" description="Helical" evidence="8">
    <location>
        <begin position="231"/>
        <end position="251"/>
    </location>
</feature>
<comment type="similarity">
    <text evidence="2">Belongs to the NEMP family.</text>
</comment>
<evidence type="ECO:0000256" key="2">
    <source>
        <dbReference type="ARBA" id="ARBA00005748"/>
    </source>
</evidence>
<dbReference type="InterPro" id="IPR019358">
    <property type="entry name" value="NEMP_fam"/>
</dbReference>
<evidence type="ECO:0008006" key="12">
    <source>
        <dbReference type="Google" id="ProtNLM"/>
    </source>
</evidence>
<dbReference type="STRING" id="6832.A0A553PP46"/>
<feature type="chain" id="PRO_5021769145" description="Nuclear envelope integral membrane protein 1" evidence="9">
    <location>
        <begin position="25"/>
        <end position="418"/>
    </location>
</feature>
<dbReference type="PANTHER" id="PTHR13598:SF1">
    <property type="entry name" value="AT07567P-RELATED"/>
    <property type="match status" value="1"/>
</dbReference>